<reference evidence="2 3" key="1">
    <citation type="journal article" date="2011" name="Stand. Genomic Sci.">
        <title>Non-contiguous finished genome sequence of Bacteroides coprosuis type strain (PC139).</title>
        <authorList>
            <person name="Land M."/>
            <person name="Held B."/>
            <person name="Gronow S."/>
            <person name="Abt B."/>
            <person name="Lucas S."/>
            <person name="Del Rio T.G."/>
            <person name="Nolan M."/>
            <person name="Tice H."/>
            <person name="Cheng J.F."/>
            <person name="Pitluck S."/>
            <person name="Liolios K."/>
            <person name="Pagani I."/>
            <person name="Ivanova N."/>
            <person name="Mavromatis K."/>
            <person name="Mikhailova N."/>
            <person name="Pati A."/>
            <person name="Tapia R."/>
            <person name="Han C."/>
            <person name="Goodwin L."/>
            <person name="Chen A."/>
            <person name="Palaniappan K."/>
            <person name="Hauser L."/>
            <person name="Brambilla E.M."/>
            <person name="Rohde M."/>
            <person name="Goker M."/>
            <person name="Detter J.C."/>
            <person name="Woyke T."/>
            <person name="Bristow J."/>
            <person name="Eisen J.A."/>
            <person name="Markowitz V."/>
            <person name="Hugenholtz P."/>
            <person name="Kyrpides N.C."/>
            <person name="Klenk H.P."/>
            <person name="Lapidus A."/>
        </authorList>
    </citation>
    <scope>NUCLEOTIDE SEQUENCE</scope>
    <source>
        <strain evidence="2 3">DSM 18011</strain>
    </source>
</reference>
<keyword evidence="1" id="KW-0812">Transmembrane</keyword>
<feature type="transmembrane region" description="Helical" evidence="1">
    <location>
        <begin position="36"/>
        <end position="55"/>
    </location>
</feature>
<keyword evidence="1" id="KW-1133">Transmembrane helix</keyword>
<sequence length="61" mass="7057">MKNKYIRALDLPFYVLIAVFLTSVIAKNNFLEGNVLFLAVVLVVLYLLRLSVLLYKSHKEE</sequence>
<gene>
    <name evidence="2" type="ORF">Bcop_1594</name>
</gene>
<dbReference type="STRING" id="679937.Bcop_1594"/>
<evidence type="ECO:0000313" key="2">
    <source>
        <dbReference type="EMBL" id="EGJ71786.1"/>
    </source>
</evidence>
<dbReference type="AlphaFoldDB" id="F3ZQJ1"/>
<evidence type="ECO:0000256" key="1">
    <source>
        <dbReference type="SAM" id="Phobius"/>
    </source>
</evidence>
<dbReference type="Proteomes" id="UP000018439">
    <property type="component" value="Chromosome"/>
</dbReference>
<keyword evidence="3" id="KW-1185">Reference proteome</keyword>
<organism evidence="2 3">
    <name type="scientific">Bacteroides coprosuis DSM 18011</name>
    <dbReference type="NCBI Taxonomy" id="679937"/>
    <lineage>
        <taxon>Bacteria</taxon>
        <taxon>Pseudomonadati</taxon>
        <taxon>Bacteroidota</taxon>
        <taxon>Bacteroidia</taxon>
        <taxon>Bacteroidales</taxon>
        <taxon>Bacteroidaceae</taxon>
        <taxon>Bacteroides</taxon>
    </lineage>
</organism>
<dbReference type="HOGENOM" id="CLU_2912699_0_0_10"/>
<name>F3ZQJ1_9BACE</name>
<protein>
    <submittedName>
        <fullName evidence="2">Uncharacterized protein</fullName>
    </submittedName>
</protein>
<keyword evidence="1" id="KW-0472">Membrane</keyword>
<accession>F3ZQJ1</accession>
<dbReference type="EMBL" id="CM001167">
    <property type="protein sequence ID" value="EGJ71786.1"/>
    <property type="molecule type" value="Genomic_DNA"/>
</dbReference>
<proteinExistence type="predicted"/>
<evidence type="ECO:0000313" key="3">
    <source>
        <dbReference type="Proteomes" id="UP000018439"/>
    </source>
</evidence>